<dbReference type="AlphaFoldDB" id="A0A177NN99"/>
<dbReference type="SUPFAM" id="SSF54523">
    <property type="entry name" value="Pili subunits"/>
    <property type="match status" value="1"/>
</dbReference>
<dbReference type="GO" id="GO:0005886">
    <property type="term" value="C:plasma membrane"/>
    <property type="evidence" value="ECO:0007669"/>
    <property type="project" value="UniProtKB-SubCell"/>
</dbReference>
<dbReference type="GO" id="GO:0015627">
    <property type="term" value="C:type II protein secretion system complex"/>
    <property type="evidence" value="ECO:0007669"/>
    <property type="project" value="InterPro"/>
</dbReference>
<keyword evidence="11" id="KW-1185">Reference proteome</keyword>
<evidence type="ECO:0000256" key="6">
    <source>
        <dbReference type="ARBA" id="ARBA00022692"/>
    </source>
</evidence>
<evidence type="ECO:0000256" key="2">
    <source>
        <dbReference type="ARBA" id="ARBA00008358"/>
    </source>
</evidence>
<keyword evidence="3" id="KW-1003">Cell membrane</keyword>
<gene>
    <name evidence="10" type="ORF">A1355_04565</name>
</gene>
<protein>
    <submittedName>
        <fullName evidence="10">General secretion pathway protein GspH</fullName>
    </submittedName>
</protein>
<dbReference type="InterPro" id="IPR045584">
    <property type="entry name" value="Pilin-like"/>
</dbReference>
<sequence length="138" mass="15154">MRRLDGFSLLEILVAFSIMAIALTIVLRVFGNGVNHAGIAEEYTIAVQIAESLMARTGVETALEPGELDGNEGERFDWRVSVQPVQNSGGVRESLRKLADGDQEPAARLMRVNVTVAWGDDEQRRTVELDTLKLTTAQ</sequence>
<dbReference type="Pfam" id="PF07963">
    <property type="entry name" value="N_methyl"/>
    <property type="match status" value="1"/>
</dbReference>
<evidence type="ECO:0000256" key="5">
    <source>
        <dbReference type="ARBA" id="ARBA00022519"/>
    </source>
</evidence>
<dbReference type="RefSeq" id="WP_064028097.1">
    <property type="nucleotide sequence ID" value="NZ_LUUK01000159.1"/>
</dbReference>
<proteinExistence type="inferred from homology"/>
<dbReference type="PANTHER" id="PTHR38779">
    <property type="entry name" value="TYPE II SECRETION SYSTEM PROTEIN I-RELATED"/>
    <property type="match status" value="1"/>
</dbReference>
<dbReference type="EMBL" id="LUUK01000159">
    <property type="protein sequence ID" value="OAI19312.1"/>
    <property type="molecule type" value="Genomic_DNA"/>
</dbReference>
<evidence type="ECO:0000256" key="1">
    <source>
        <dbReference type="ARBA" id="ARBA00004377"/>
    </source>
</evidence>
<feature type="transmembrane region" description="Helical" evidence="9">
    <location>
        <begin position="12"/>
        <end position="31"/>
    </location>
</feature>
<dbReference type="InterPro" id="IPR010052">
    <property type="entry name" value="T2SS_protein-GspI"/>
</dbReference>
<evidence type="ECO:0000313" key="10">
    <source>
        <dbReference type="EMBL" id="OAI19312.1"/>
    </source>
</evidence>
<evidence type="ECO:0000256" key="3">
    <source>
        <dbReference type="ARBA" id="ARBA00022475"/>
    </source>
</evidence>
<name>A0A177NN99_9GAMM</name>
<dbReference type="STRING" id="702114.A1355_04565"/>
<comment type="subcellular location">
    <subcellularLocation>
        <location evidence="1">Cell inner membrane</location>
        <topology evidence="1">Single-pass membrane protein</topology>
    </subcellularLocation>
</comment>
<dbReference type="GO" id="GO:0015628">
    <property type="term" value="P:protein secretion by the type II secretion system"/>
    <property type="evidence" value="ECO:0007669"/>
    <property type="project" value="InterPro"/>
</dbReference>
<evidence type="ECO:0000256" key="8">
    <source>
        <dbReference type="ARBA" id="ARBA00023136"/>
    </source>
</evidence>
<evidence type="ECO:0000256" key="9">
    <source>
        <dbReference type="SAM" id="Phobius"/>
    </source>
</evidence>
<dbReference type="Proteomes" id="UP000077628">
    <property type="component" value="Unassembled WGS sequence"/>
</dbReference>
<dbReference type="InterPro" id="IPR012902">
    <property type="entry name" value="N_methyl_site"/>
</dbReference>
<dbReference type="PANTHER" id="PTHR38779:SF2">
    <property type="entry name" value="TYPE II SECRETION SYSTEM PROTEIN I-RELATED"/>
    <property type="match status" value="1"/>
</dbReference>
<comment type="similarity">
    <text evidence="2">Belongs to the GSP I family.</text>
</comment>
<reference evidence="11" key="1">
    <citation type="submission" date="2016-03" db="EMBL/GenBank/DDBJ databases">
        <authorList>
            <person name="Heylen K."/>
            <person name="De Vos P."/>
            <person name="Vekeman B."/>
        </authorList>
    </citation>
    <scope>NUCLEOTIDE SEQUENCE [LARGE SCALE GENOMIC DNA]</scope>
    <source>
        <strain evidence="11">R-45383</strain>
    </source>
</reference>
<dbReference type="OrthoDB" id="7864109at2"/>
<keyword evidence="5" id="KW-0997">Cell inner membrane</keyword>
<organism evidence="10 11">
    <name type="scientific">Methylomonas koyamae</name>
    <dbReference type="NCBI Taxonomy" id="702114"/>
    <lineage>
        <taxon>Bacteria</taxon>
        <taxon>Pseudomonadati</taxon>
        <taxon>Pseudomonadota</taxon>
        <taxon>Gammaproteobacteria</taxon>
        <taxon>Methylococcales</taxon>
        <taxon>Methylococcaceae</taxon>
        <taxon>Methylomonas</taxon>
    </lineage>
</organism>
<evidence type="ECO:0000313" key="11">
    <source>
        <dbReference type="Proteomes" id="UP000077628"/>
    </source>
</evidence>
<keyword evidence="8 9" id="KW-0472">Membrane</keyword>
<keyword evidence="6 9" id="KW-0812">Transmembrane</keyword>
<evidence type="ECO:0000256" key="4">
    <source>
        <dbReference type="ARBA" id="ARBA00022481"/>
    </source>
</evidence>
<dbReference type="NCBIfam" id="TIGR02532">
    <property type="entry name" value="IV_pilin_GFxxxE"/>
    <property type="match status" value="1"/>
</dbReference>
<evidence type="ECO:0000256" key="7">
    <source>
        <dbReference type="ARBA" id="ARBA00022989"/>
    </source>
</evidence>
<accession>A0A177NN99</accession>
<keyword evidence="4" id="KW-0488">Methylation</keyword>
<comment type="caution">
    <text evidence="10">The sequence shown here is derived from an EMBL/GenBank/DDBJ whole genome shotgun (WGS) entry which is preliminary data.</text>
</comment>
<keyword evidence="7 9" id="KW-1133">Transmembrane helix</keyword>